<dbReference type="InterPro" id="IPR003961">
    <property type="entry name" value="FN3_dom"/>
</dbReference>
<keyword evidence="3" id="KW-0732">Signal</keyword>
<dbReference type="Bgee" id="ENSLOCG00000006814">
    <property type="expression patterns" value="Expressed in camera-type eye and 8 other cell types or tissues"/>
</dbReference>
<dbReference type="STRING" id="7918.ENSLOCP00000008232"/>
<proteinExistence type="predicted"/>
<dbReference type="InterPro" id="IPR036116">
    <property type="entry name" value="FN3_sf"/>
</dbReference>
<dbReference type="HOGENOM" id="CLU_042926_0_0_1"/>
<evidence type="ECO:0000256" key="3">
    <source>
        <dbReference type="SAM" id="SignalP"/>
    </source>
</evidence>
<dbReference type="OrthoDB" id="8686744at2759"/>
<evidence type="ECO:0000259" key="4">
    <source>
        <dbReference type="PROSITE" id="PS50234"/>
    </source>
</evidence>
<feature type="signal peptide" evidence="3">
    <location>
        <begin position="1"/>
        <end position="22"/>
    </location>
</feature>
<dbReference type="InterPro" id="IPR036465">
    <property type="entry name" value="vWFA_dom_sf"/>
</dbReference>
<feature type="domain" description="Fibronectin type-III" evidence="5">
    <location>
        <begin position="393"/>
        <end position="484"/>
    </location>
</feature>
<evidence type="ECO:0000313" key="6">
    <source>
        <dbReference type="Ensembl" id="ENSLOCP00000008232.1"/>
    </source>
</evidence>
<protein>
    <submittedName>
        <fullName evidence="6">von Willebrand factor A domain-containing protein 1-like</fullName>
    </submittedName>
</protein>
<accession>W5MIM3</accession>
<dbReference type="OMA" id="WETENPH"/>
<organism evidence="6 7">
    <name type="scientific">Lepisosteus oculatus</name>
    <name type="common">Spotted gar</name>
    <dbReference type="NCBI Taxonomy" id="7918"/>
    <lineage>
        <taxon>Eukaryota</taxon>
        <taxon>Metazoa</taxon>
        <taxon>Chordata</taxon>
        <taxon>Craniata</taxon>
        <taxon>Vertebrata</taxon>
        <taxon>Euteleostomi</taxon>
        <taxon>Actinopterygii</taxon>
        <taxon>Neopterygii</taxon>
        <taxon>Holostei</taxon>
        <taxon>Semionotiformes</taxon>
        <taxon>Lepisosteidae</taxon>
        <taxon>Lepisosteus</taxon>
    </lineage>
</organism>
<dbReference type="InterPro" id="IPR002035">
    <property type="entry name" value="VWF_A"/>
</dbReference>
<dbReference type="Proteomes" id="UP000018468">
    <property type="component" value="Linkage group LG26"/>
</dbReference>
<name>W5MIM3_LEPOC</name>
<dbReference type="Pfam" id="PF00092">
    <property type="entry name" value="VWA"/>
    <property type="match status" value="1"/>
</dbReference>
<feature type="domain" description="VWFA" evidence="4">
    <location>
        <begin position="48"/>
        <end position="176"/>
    </location>
</feature>
<dbReference type="InterPro" id="IPR050991">
    <property type="entry name" value="ECM_Regulatory_Proteins"/>
</dbReference>
<evidence type="ECO:0000256" key="1">
    <source>
        <dbReference type="ARBA" id="ARBA00004239"/>
    </source>
</evidence>
<keyword evidence="7" id="KW-1185">Reference proteome</keyword>
<dbReference type="Gene3D" id="3.40.50.410">
    <property type="entry name" value="von Willebrand factor, type A domain"/>
    <property type="match status" value="1"/>
</dbReference>
<dbReference type="Gene3D" id="2.60.40.10">
    <property type="entry name" value="Immunoglobulins"/>
    <property type="match status" value="2"/>
</dbReference>
<dbReference type="PANTHER" id="PTHR46708">
    <property type="entry name" value="TENASCIN"/>
    <property type="match status" value="1"/>
</dbReference>
<dbReference type="PROSITE" id="PS50853">
    <property type="entry name" value="FN3"/>
    <property type="match status" value="2"/>
</dbReference>
<evidence type="ECO:0000256" key="2">
    <source>
        <dbReference type="ARBA" id="ARBA00022737"/>
    </source>
</evidence>
<dbReference type="PANTHER" id="PTHR46708:SF10">
    <property type="entry name" value="RECEPTOR-TYPE TYROSINE-PROTEIN PHOSPHATASE ETA-LIKE"/>
    <property type="match status" value="1"/>
</dbReference>
<dbReference type="AlphaFoldDB" id="W5MIM3"/>
<dbReference type="GeneID" id="107075716"/>
<dbReference type="Pfam" id="PF00041">
    <property type="entry name" value="fn3"/>
    <property type="match status" value="1"/>
</dbReference>
<dbReference type="Ensembl" id="ENSLOCT00000008242.1">
    <property type="protein sequence ID" value="ENSLOCP00000008232.1"/>
    <property type="gene ID" value="ENSLOCG00000006814.1"/>
</dbReference>
<keyword evidence="2" id="KW-0677">Repeat</keyword>
<reference evidence="6" key="3">
    <citation type="submission" date="2025-09" db="UniProtKB">
        <authorList>
            <consortium name="Ensembl"/>
        </authorList>
    </citation>
    <scope>IDENTIFICATION</scope>
</reference>
<evidence type="ECO:0000313" key="7">
    <source>
        <dbReference type="Proteomes" id="UP000018468"/>
    </source>
</evidence>
<reference evidence="6" key="2">
    <citation type="submission" date="2025-08" db="UniProtKB">
        <authorList>
            <consortium name="Ensembl"/>
        </authorList>
    </citation>
    <scope>IDENTIFICATION</scope>
</reference>
<evidence type="ECO:0000259" key="5">
    <source>
        <dbReference type="PROSITE" id="PS50853"/>
    </source>
</evidence>
<dbReference type="InParanoid" id="W5MIM3"/>
<dbReference type="eggNOG" id="KOG3544">
    <property type="taxonomic scope" value="Eukaryota"/>
</dbReference>
<dbReference type="EMBL" id="AHAT01034866">
    <property type="status" value="NOT_ANNOTATED_CDS"/>
    <property type="molecule type" value="Genomic_DNA"/>
</dbReference>
<dbReference type="SMART" id="SM00060">
    <property type="entry name" value="FN3"/>
    <property type="match status" value="2"/>
</dbReference>
<feature type="chain" id="PRO_5004866172" evidence="3">
    <location>
        <begin position="23"/>
        <end position="506"/>
    </location>
</feature>
<dbReference type="CDD" id="cd00063">
    <property type="entry name" value="FN3"/>
    <property type="match status" value="2"/>
</dbReference>
<dbReference type="KEGG" id="loc:107075716"/>
<feature type="domain" description="Fibronectin type-III" evidence="5">
    <location>
        <begin position="300"/>
        <end position="391"/>
    </location>
</feature>
<dbReference type="SUPFAM" id="SSF49265">
    <property type="entry name" value="Fibronectin type III"/>
    <property type="match status" value="1"/>
</dbReference>
<reference evidence="7" key="1">
    <citation type="submission" date="2011-12" db="EMBL/GenBank/DDBJ databases">
        <title>The Draft Genome of Lepisosteus oculatus.</title>
        <authorList>
            <consortium name="The Broad Institute Genome Assembly &amp; Analysis Group"/>
            <consortium name="Computational R&amp;D Group"/>
            <consortium name="and Sequencing Platform"/>
            <person name="Di Palma F."/>
            <person name="Alfoldi J."/>
            <person name="Johnson J."/>
            <person name="Berlin A."/>
            <person name="Gnerre S."/>
            <person name="Jaffe D."/>
            <person name="MacCallum I."/>
            <person name="Young S."/>
            <person name="Walker B.J."/>
            <person name="Lander E.S."/>
            <person name="Lindblad-Toh K."/>
        </authorList>
    </citation>
    <scope>NUCLEOTIDE SEQUENCE [LARGE SCALE GENOMIC DNA]</scope>
</reference>
<comment type="subcellular location">
    <subcellularLocation>
        <location evidence="1">Secreted</location>
        <location evidence="1">Extracellular space</location>
    </subcellularLocation>
</comment>
<sequence length="506" mass="56042">MRHTARLWVCRLTTLLVSGVLASAIAITEHTESFSPSLSCENSPLRISLLVLLDSSGSVTPWEYRHFLLLLSRLSGRLNWGPTQAALVSVSEDPQLVWPFGQHRATWESLPGQLQQRFGDSNAGQAFRWAQTVFRQVDRQTDSQVLLWLTDGHSTDDVISPAQALKKELGVRVLMVISGHGGRGVSEVSSEGGSIFADPQNIPELAGQLCHMITGSVPSVSPSVAISHPQPTSLPVSWPPVALAPLKHPFLMVQANHKWRERALWRQELGRETHSATLWNLTTSRRQKPLFVNITTSAYTLTGISAIKRGSRSLYLSLPPSTPSLSHYHLIYGAPGSGLKPRSLKVSGSRRGVWLTSLTPDTDYLISVTAHYHEGSTAPISLRAKTLTERFTPPTHLMLTDITSSSMTASWAEPPGRQDVRQYRVRHLTGSGQEVTSLRLPGHTRTVFLRGLREGARHRVCVSAEYRPGRSRETCAEETTRRAPVMQCCHLPYWCQVLVSSSRCRK</sequence>
<dbReference type="InterPro" id="IPR013783">
    <property type="entry name" value="Ig-like_fold"/>
</dbReference>
<dbReference type="SUPFAM" id="SSF53300">
    <property type="entry name" value="vWA-like"/>
    <property type="match status" value="1"/>
</dbReference>
<dbReference type="PROSITE" id="PS50234">
    <property type="entry name" value="VWFA"/>
    <property type="match status" value="1"/>
</dbReference>
<dbReference type="SMART" id="SM00327">
    <property type="entry name" value="VWA"/>
    <property type="match status" value="1"/>
</dbReference>
<dbReference type="GO" id="GO:0005576">
    <property type="term" value="C:extracellular region"/>
    <property type="evidence" value="ECO:0007669"/>
    <property type="project" value="UniProtKB-SubCell"/>
</dbReference>